<dbReference type="GO" id="GO:0015833">
    <property type="term" value="P:peptide transport"/>
    <property type="evidence" value="ECO:0007669"/>
    <property type="project" value="TreeGrafter"/>
</dbReference>
<keyword evidence="4" id="KW-0732">Signal</keyword>
<evidence type="ECO:0000256" key="2">
    <source>
        <dbReference type="ARBA" id="ARBA00005695"/>
    </source>
</evidence>
<protein>
    <submittedName>
        <fullName evidence="6">ABC transporter substrate-binding protein</fullName>
    </submittedName>
</protein>
<dbReference type="RefSeq" id="WP_213125337.1">
    <property type="nucleotide sequence ID" value="NZ_JAGYPG010000002.1"/>
</dbReference>
<evidence type="ECO:0000313" key="7">
    <source>
        <dbReference type="Proteomes" id="UP000681414"/>
    </source>
</evidence>
<evidence type="ECO:0000259" key="5">
    <source>
        <dbReference type="Pfam" id="PF00496"/>
    </source>
</evidence>
<dbReference type="PANTHER" id="PTHR30290:SF9">
    <property type="entry name" value="OLIGOPEPTIDE-BINDING PROTEIN APPA"/>
    <property type="match status" value="1"/>
</dbReference>
<proteinExistence type="inferred from homology"/>
<sequence>MGRTRIMVLSFFLIVALVISGCSSSKTSNEKGKEGNAKTEKNNTIVIGLEAEPTSLDAHQLSDFNSSRTAMEIYDQLVHFKDGSTELEPGLAEKWDVSEDGLEYTFYLKKDVKFHDGTPFNADAVKFSIDRQIDPKHPFHDTGTYAYADFTFGSVDKVEVVDEYTVKITLKEMFAPFLGNMAMHAASIVSPTAVEKYGADFTKNPVGTGPYKFVKWNPGVEVILEKNEDYFKGAPSVDKLIFKPITEPQTRLAELESGTIDFIVNVPPDDLARLKEDSNLQVIEQAGMHVWWTALNTQREPFNNVKVRQAINYAINKEAIVEGILQGTGEVANSPVPPTVWGHNPNTKNYEHDPVKAKKLLEEAGYPDGFDVTYWVPESGSGMQQPEAMAAAIQADLAEIGVNVKIQTLEWGTYLDKVFVPAEENDMDMHQMSWMGDNGDPDNFLYILLSGKQWPTAGFNDAYYKNEKVDELLDQARVIKDKAERTKMYEEVQELVMEDAPWVVVDHEKQIVVANSRIKDFKLHPTGVFRFSNVKVE</sequence>
<gene>
    <name evidence="6" type="ORF">KHA97_14040</name>
</gene>
<dbReference type="GO" id="GO:1904680">
    <property type="term" value="F:peptide transmembrane transporter activity"/>
    <property type="evidence" value="ECO:0007669"/>
    <property type="project" value="TreeGrafter"/>
</dbReference>
<comment type="subcellular location">
    <subcellularLocation>
        <location evidence="1">Cell membrane</location>
        <topology evidence="1">Lipid-anchor</topology>
    </subcellularLocation>
</comment>
<dbReference type="AlphaFoldDB" id="A0A942THH0"/>
<dbReference type="PROSITE" id="PS01040">
    <property type="entry name" value="SBP_BACTERIAL_5"/>
    <property type="match status" value="1"/>
</dbReference>
<comment type="caution">
    <text evidence="6">The sequence shown here is derived from an EMBL/GenBank/DDBJ whole genome shotgun (WGS) entry which is preliminary data.</text>
</comment>
<name>A0A942THH0_9BACI</name>
<comment type="similarity">
    <text evidence="2">Belongs to the bacterial solute-binding protein 5 family.</text>
</comment>
<dbReference type="InterPro" id="IPR023765">
    <property type="entry name" value="SBP_5_CS"/>
</dbReference>
<dbReference type="GO" id="GO:0042597">
    <property type="term" value="C:periplasmic space"/>
    <property type="evidence" value="ECO:0007669"/>
    <property type="project" value="UniProtKB-ARBA"/>
</dbReference>
<dbReference type="Gene3D" id="3.10.105.10">
    <property type="entry name" value="Dipeptide-binding Protein, Domain 3"/>
    <property type="match status" value="1"/>
</dbReference>
<dbReference type="Gene3D" id="3.90.76.10">
    <property type="entry name" value="Dipeptide-binding Protein, Domain 1"/>
    <property type="match status" value="1"/>
</dbReference>
<dbReference type="GO" id="GO:0043190">
    <property type="term" value="C:ATP-binding cassette (ABC) transporter complex"/>
    <property type="evidence" value="ECO:0007669"/>
    <property type="project" value="InterPro"/>
</dbReference>
<dbReference type="InterPro" id="IPR039424">
    <property type="entry name" value="SBP_5"/>
</dbReference>
<dbReference type="CDD" id="cd08493">
    <property type="entry name" value="PBP2_DppA_like"/>
    <property type="match status" value="1"/>
</dbReference>
<dbReference type="InterPro" id="IPR000914">
    <property type="entry name" value="SBP_5_dom"/>
</dbReference>
<keyword evidence="7" id="KW-1185">Reference proteome</keyword>
<dbReference type="Proteomes" id="UP000681414">
    <property type="component" value="Unassembled WGS sequence"/>
</dbReference>
<dbReference type="PIRSF" id="PIRSF002741">
    <property type="entry name" value="MppA"/>
    <property type="match status" value="1"/>
</dbReference>
<evidence type="ECO:0000256" key="1">
    <source>
        <dbReference type="ARBA" id="ARBA00004193"/>
    </source>
</evidence>
<evidence type="ECO:0000256" key="3">
    <source>
        <dbReference type="ARBA" id="ARBA00022448"/>
    </source>
</evidence>
<evidence type="ECO:0000313" key="6">
    <source>
        <dbReference type="EMBL" id="MBS4196184.1"/>
    </source>
</evidence>
<reference evidence="6 7" key="1">
    <citation type="submission" date="2021-05" db="EMBL/GenBank/DDBJ databases">
        <title>Novel Bacillus species.</title>
        <authorList>
            <person name="Liu G."/>
        </authorList>
    </citation>
    <scope>NUCLEOTIDE SEQUENCE [LARGE SCALE GENOMIC DNA]</scope>
    <source>
        <strain evidence="7">FJAT-49780</strain>
    </source>
</reference>
<organism evidence="6 7">
    <name type="scientific">Lederbergia citri</name>
    <dbReference type="NCBI Taxonomy" id="2833580"/>
    <lineage>
        <taxon>Bacteria</taxon>
        <taxon>Bacillati</taxon>
        <taxon>Bacillota</taxon>
        <taxon>Bacilli</taxon>
        <taxon>Bacillales</taxon>
        <taxon>Bacillaceae</taxon>
        <taxon>Lederbergia</taxon>
    </lineage>
</organism>
<feature type="domain" description="Solute-binding protein family 5" evidence="5">
    <location>
        <begin position="86"/>
        <end position="454"/>
    </location>
</feature>
<dbReference type="PROSITE" id="PS51257">
    <property type="entry name" value="PROKAR_LIPOPROTEIN"/>
    <property type="match status" value="1"/>
</dbReference>
<evidence type="ECO:0000256" key="4">
    <source>
        <dbReference type="ARBA" id="ARBA00022729"/>
    </source>
</evidence>
<dbReference type="SUPFAM" id="SSF53850">
    <property type="entry name" value="Periplasmic binding protein-like II"/>
    <property type="match status" value="1"/>
</dbReference>
<dbReference type="Pfam" id="PF00496">
    <property type="entry name" value="SBP_bac_5"/>
    <property type="match status" value="1"/>
</dbReference>
<dbReference type="InterPro" id="IPR030678">
    <property type="entry name" value="Peptide/Ni-bd"/>
</dbReference>
<accession>A0A942THH0</accession>
<dbReference type="PANTHER" id="PTHR30290">
    <property type="entry name" value="PERIPLASMIC BINDING COMPONENT OF ABC TRANSPORTER"/>
    <property type="match status" value="1"/>
</dbReference>
<dbReference type="Gene3D" id="3.40.190.10">
    <property type="entry name" value="Periplasmic binding protein-like II"/>
    <property type="match status" value="1"/>
</dbReference>
<dbReference type="EMBL" id="JAGYPG010000002">
    <property type="protein sequence ID" value="MBS4196184.1"/>
    <property type="molecule type" value="Genomic_DNA"/>
</dbReference>
<keyword evidence="3" id="KW-0813">Transport</keyword>